<evidence type="ECO:0000313" key="3">
    <source>
        <dbReference type="Proteomes" id="UP000216533"/>
    </source>
</evidence>
<evidence type="ECO:0000313" key="2">
    <source>
        <dbReference type="EMBL" id="OYN88767.1"/>
    </source>
</evidence>
<comment type="caution">
    <text evidence="2">The sequence shown here is derived from an EMBL/GenBank/DDBJ whole genome shotgun (WGS) entry which is preliminary data.</text>
</comment>
<dbReference type="AlphaFoldDB" id="A0A255EB20"/>
<reference evidence="2 3" key="1">
    <citation type="submission" date="2017-07" db="EMBL/GenBank/DDBJ databases">
        <title>Draft whole genome sequences of clinical Proprionibacteriaceae strains.</title>
        <authorList>
            <person name="Bernier A.-M."/>
            <person name="Bernard K."/>
            <person name="Domingo M.-C."/>
        </authorList>
    </citation>
    <scope>NUCLEOTIDE SEQUENCE [LARGE SCALE GENOMIC DNA]</scope>
    <source>
        <strain evidence="2 3">NML 160184</strain>
    </source>
</reference>
<feature type="transmembrane region" description="Helical" evidence="1">
    <location>
        <begin position="61"/>
        <end position="82"/>
    </location>
</feature>
<name>A0A255EB20_9ACTN</name>
<accession>A0A255EB20</accession>
<dbReference type="EMBL" id="NMVI01000011">
    <property type="protein sequence ID" value="OYN88767.1"/>
    <property type="molecule type" value="Genomic_DNA"/>
</dbReference>
<organism evidence="2 3">
    <name type="scientific">Parenemella sanctibonifatiensis</name>
    <dbReference type="NCBI Taxonomy" id="2016505"/>
    <lineage>
        <taxon>Bacteria</taxon>
        <taxon>Bacillati</taxon>
        <taxon>Actinomycetota</taxon>
        <taxon>Actinomycetes</taxon>
        <taxon>Propionibacteriales</taxon>
        <taxon>Propionibacteriaceae</taxon>
        <taxon>Parenemella</taxon>
    </lineage>
</organism>
<keyword evidence="1" id="KW-0472">Membrane</keyword>
<gene>
    <name evidence="2" type="ORF">CGZ92_03400</name>
</gene>
<keyword evidence="1" id="KW-1133">Transmembrane helix</keyword>
<protein>
    <submittedName>
        <fullName evidence="2">Uncharacterized protein</fullName>
    </submittedName>
</protein>
<dbReference type="RefSeq" id="WP_094449982.1">
    <property type="nucleotide sequence ID" value="NZ_NMVI01000011.1"/>
</dbReference>
<proteinExistence type="predicted"/>
<keyword evidence="1" id="KW-0812">Transmembrane</keyword>
<dbReference type="Proteomes" id="UP000216533">
    <property type="component" value="Unassembled WGS sequence"/>
</dbReference>
<feature type="transmembrane region" description="Helical" evidence="1">
    <location>
        <begin position="37"/>
        <end position="55"/>
    </location>
</feature>
<evidence type="ECO:0000256" key="1">
    <source>
        <dbReference type="SAM" id="Phobius"/>
    </source>
</evidence>
<sequence length="183" mass="19497">MTMPDGTSSPDRSIVRHNAEPAHARAAARGGALKMRVITSIITVVLVVVLWFIIGQSMGPTFWWLGGSLLIASAVWLVVAVVRWQLAKRAAAAIPHGEPALVISRRGLELPGEGEVRAYAWEELGSFAAKSSIRGDQLIIQPRQGEPTVLPLNDLDTMPGDLDQIARALSTGRFGLDTGGLGA</sequence>